<feature type="compositionally biased region" description="Basic and acidic residues" evidence="1">
    <location>
        <begin position="11"/>
        <end position="39"/>
    </location>
</feature>
<dbReference type="EMBL" id="JBCGBO010000003">
    <property type="protein sequence ID" value="KAK9217032.1"/>
    <property type="molecule type" value="Genomic_DNA"/>
</dbReference>
<comment type="caution">
    <text evidence="2">The sequence shown here is derived from an EMBL/GenBank/DDBJ whole genome shotgun (WGS) entry which is preliminary data.</text>
</comment>
<evidence type="ECO:0000313" key="3">
    <source>
        <dbReference type="Proteomes" id="UP001428341"/>
    </source>
</evidence>
<accession>A0AAP0MR16</accession>
<proteinExistence type="predicted"/>
<organism evidence="2 3">
    <name type="scientific">Citrus x changshan-huyou</name>
    <dbReference type="NCBI Taxonomy" id="2935761"/>
    <lineage>
        <taxon>Eukaryota</taxon>
        <taxon>Viridiplantae</taxon>
        <taxon>Streptophyta</taxon>
        <taxon>Embryophyta</taxon>
        <taxon>Tracheophyta</taxon>
        <taxon>Spermatophyta</taxon>
        <taxon>Magnoliopsida</taxon>
        <taxon>eudicotyledons</taxon>
        <taxon>Gunneridae</taxon>
        <taxon>Pentapetalae</taxon>
        <taxon>rosids</taxon>
        <taxon>malvids</taxon>
        <taxon>Sapindales</taxon>
        <taxon>Rutaceae</taxon>
        <taxon>Aurantioideae</taxon>
        <taxon>Citrus</taxon>
    </lineage>
</organism>
<dbReference type="Proteomes" id="UP001428341">
    <property type="component" value="Unassembled WGS sequence"/>
</dbReference>
<reference evidence="2 3" key="1">
    <citation type="submission" date="2024-05" db="EMBL/GenBank/DDBJ databases">
        <title>Haplotype-resolved chromosome-level genome assembly of Huyou (Citrus changshanensis).</title>
        <authorList>
            <person name="Miao C."/>
            <person name="Chen W."/>
            <person name="Wu Y."/>
            <person name="Wang L."/>
            <person name="Zhao S."/>
            <person name="Grierson D."/>
            <person name="Xu C."/>
            <person name="Chen K."/>
        </authorList>
    </citation>
    <scope>NUCLEOTIDE SEQUENCE [LARGE SCALE GENOMIC DNA]</scope>
    <source>
        <strain evidence="2">01-14</strain>
        <tissue evidence="2">Leaf</tissue>
    </source>
</reference>
<sequence>MEKNLGGGAEFGDRAYRGRPPELEEKLNESKKKKERDPDSGVAPVRQRKRPVSV</sequence>
<dbReference type="AlphaFoldDB" id="A0AAP0MR16"/>
<keyword evidence="3" id="KW-1185">Reference proteome</keyword>
<evidence type="ECO:0000256" key="1">
    <source>
        <dbReference type="SAM" id="MobiDB-lite"/>
    </source>
</evidence>
<protein>
    <submittedName>
        <fullName evidence="2">Uncharacterized protein</fullName>
    </submittedName>
</protein>
<feature type="region of interest" description="Disordered" evidence="1">
    <location>
        <begin position="1"/>
        <end position="54"/>
    </location>
</feature>
<feature type="compositionally biased region" description="Gly residues" evidence="1">
    <location>
        <begin position="1"/>
        <end position="10"/>
    </location>
</feature>
<evidence type="ECO:0000313" key="2">
    <source>
        <dbReference type="EMBL" id="KAK9217032.1"/>
    </source>
</evidence>
<name>A0AAP0MR16_9ROSI</name>
<gene>
    <name evidence="2" type="ORF">WN944_009044</name>
</gene>